<sequence>MSLRQFEYALAVAEAGSVTAAAERLHVAQPSVSQQIRGLERDLGVELFARTPSGLVPTVVGRAFLREAEVAVNALRDNELAPATAARVSQAATAVRWAAHGLGATLVPASAVPPGHEHLVRPVFPAVTQPVIAVLRSGAGPAETALLAFLRQENWPPLISH</sequence>
<keyword evidence="4" id="KW-0804">Transcription</keyword>
<dbReference type="SUPFAM" id="SSF53850">
    <property type="entry name" value="Periplasmic binding protein-like II"/>
    <property type="match status" value="1"/>
</dbReference>
<reference evidence="6" key="1">
    <citation type="submission" date="2022-10" db="EMBL/GenBank/DDBJ databases">
        <title>The complete genomes of actinobacterial strains from the NBC collection.</title>
        <authorList>
            <person name="Joergensen T.S."/>
            <person name="Alvarez Arevalo M."/>
            <person name="Sterndorff E.B."/>
            <person name="Faurdal D."/>
            <person name="Vuksanovic O."/>
            <person name="Mourched A.-S."/>
            <person name="Charusanti P."/>
            <person name="Shaw S."/>
            <person name="Blin K."/>
            <person name="Weber T."/>
        </authorList>
    </citation>
    <scope>NUCLEOTIDE SEQUENCE</scope>
    <source>
        <strain evidence="6">NBC_00060</strain>
    </source>
</reference>
<dbReference type="InterPro" id="IPR000847">
    <property type="entry name" value="LysR_HTH_N"/>
</dbReference>
<dbReference type="InterPro" id="IPR050950">
    <property type="entry name" value="HTH-type_LysR_regulators"/>
</dbReference>
<comment type="similarity">
    <text evidence="1">Belongs to the LysR transcriptional regulatory family.</text>
</comment>
<keyword evidence="3" id="KW-0238">DNA-binding</keyword>
<dbReference type="GO" id="GO:0003677">
    <property type="term" value="F:DNA binding"/>
    <property type="evidence" value="ECO:0007669"/>
    <property type="project" value="UniProtKB-KW"/>
</dbReference>
<dbReference type="InterPro" id="IPR005119">
    <property type="entry name" value="LysR_subst-bd"/>
</dbReference>
<evidence type="ECO:0000259" key="5">
    <source>
        <dbReference type="PROSITE" id="PS50931"/>
    </source>
</evidence>
<dbReference type="PROSITE" id="PS50931">
    <property type="entry name" value="HTH_LYSR"/>
    <property type="match status" value="1"/>
</dbReference>
<evidence type="ECO:0000313" key="6">
    <source>
        <dbReference type="EMBL" id="WTU45079.1"/>
    </source>
</evidence>
<evidence type="ECO:0000256" key="4">
    <source>
        <dbReference type="ARBA" id="ARBA00023163"/>
    </source>
</evidence>
<dbReference type="PANTHER" id="PTHR30419">
    <property type="entry name" value="HTH-TYPE TRANSCRIPTIONAL REGULATOR YBHD"/>
    <property type="match status" value="1"/>
</dbReference>
<accession>A0AAU2HA14</accession>
<organism evidence="6">
    <name type="scientific">Streptomyces sp. NBC_00060</name>
    <dbReference type="NCBI Taxonomy" id="2975636"/>
    <lineage>
        <taxon>Bacteria</taxon>
        <taxon>Bacillati</taxon>
        <taxon>Actinomycetota</taxon>
        <taxon>Actinomycetes</taxon>
        <taxon>Kitasatosporales</taxon>
        <taxon>Streptomycetaceae</taxon>
        <taxon>Streptomyces</taxon>
    </lineage>
</organism>
<proteinExistence type="inferred from homology"/>
<dbReference type="EMBL" id="CP108253">
    <property type="protein sequence ID" value="WTU45079.1"/>
    <property type="molecule type" value="Genomic_DNA"/>
</dbReference>
<name>A0AAU2HA14_9ACTN</name>
<dbReference type="FunFam" id="1.10.10.10:FF:000001">
    <property type="entry name" value="LysR family transcriptional regulator"/>
    <property type="match status" value="1"/>
</dbReference>
<protein>
    <submittedName>
        <fullName evidence="6">LysR family transcriptional regulator</fullName>
    </submittedName>
</protein>
<dbReference type="AlphaFoldDB" id="A0AAU2HA14"/>
<dbReference type="InterPro" id="IPR036390">
    <property type="entry name" value="WH_DNA-bd_sf"/>
</dbReference>
<dbReference type="PANTHER" id="PTHR30419:SF29">
    <property type="entry name" value="LYSR-FAMILY TRANSCRIPTIONAL REGULATOR"/>
    <property type="match status" value="1"/>
</dbReference>
<dbReference type="InterPro" id="IPR036388">
    <property type="entry name" value="WH-like_DNA-bd_sf"/>
</dbReference>
<dbReference type="PRINTS" id="PR00039">
    <property type="entry name" value="HTHLYSR"/>
</dbReference>
<keyword evidence="2" id="KW-0805">Transcription regulation</keyword>
<dbReference type="Pfam" id="PF03466">
    <property type="entry name" value="LysR_substrate"/>
    <property type="match status" value="1"/>
</dbReference>
<evidence type="ECO:0000256" key="1">
    <source>
        <dbReference type="ARBA" id="ARBA00009437"/>
    </source>
</evidence>
<dbReference type="SUPFAM" id="SSF46785">
    <property type="entry name" value="Winged helix' DNA-binding domain"/>
    <property type="match status" value="1"/>
</dbReference>
<evidence type="ECO:0000256" key="3">
    <source>
        <dbReference type="ARBA" id="ARBA00023125"/>
    </source>
</evidence>
<gene>
    <name evidence="6" type="ORF">OHV25_38720</name>
</gene>
<dbReference type="GO" id="GO:0003700">
    <property type="term" value="F:DNA-binding transcription factor activity"/>
    <property type="evidence" value="ECO:0007669"/>
    <property type="project" value="InterPro"/>
</dbReference>
<evidence type="ECO:0000256" key="2">
    <source>
        <dbReference type="ARBA" id="ARBA00023015"/>
    </source>
</evidence>
<feature type="domain" description="HTH lysR-type" evidence="5">
    <location>
        <begin position="1"/>
        <end position="58"/>
    </location>
</feature>
<dbReference type="Gene3D" id="3.40.190.10">
    <property type="entry name" value="Periplasmic binding protein-like II"/>
    <property type="match status" value="1"/>
</dbReference>
<dbReference type="GO" id="GO:0005829">
    <property type="term" value="C:cytosol"/>
    <property type="evidence" value="ECO:0007669"/>
    <property type="project" value="TreeGrafter"/>
</dbReference>
<dbReference type="Pfam" id="PF00126">
    <property type="entry name" value="HTH_1"/>
    <property type="match status" value="1"/>
</dbReference>
<dbReference type="Gene3D" id="1.10.10.10">
    <property type="entry name" value="Winged helix-like DNA-binding domain superfamily/Winged helix DNA-binding domain"/>
    <property type="match status" value="1"/>
</dbReference>